<keyword evidence="6" id="KW-0677">Repeat</keyword>
<keyword evidence="8 11" id="KW-0472">Membrane</keyword>
<dbReference type="Pfam" id="PF00034">
    <property type="entry name" value="Cytochrom_C"/>
    <property type="match status" value="2"/>
</dbReference>
<keyword evidence="3 9" id="KW-0349">Heme</keyword>
<dbReference type="InterPro" id="IPR009056">
    <property type="entry name" value="Cyt_c-like_dom"/>
</dbReference>
<sequence>MKRFSRVKLTLLGLLCGGLTSLAANAADIDQALLQQGEQVATASDCQACHTAPGSKTAFSGGYAIASPMGAIYSTNITPDPATGIGKYTEQQFIEAVRHGVRADGAQLYPAMPYTSYRMMTDSDIHALYYYFMHGVKPVDQQNTETQLSFPFNMRFSMKFWNLLYADTKTFQQDPQKSAEWNRGNYLVNGLAHCDTCHTPRGFMMNEQTDQPLAGAPLGSWYAPNITSDKVSGIGGWSNDEIVQYLKTGRAAGKNQAAGGMAEAVEHSLQYLPDSDLQAIATYLKQTTPIRTPGETQAAYSYGSSSTNVDDQVRGMAPNNARDSLTSGAALFSGSCASCHQPDGAGSKNQTYPSLFNNTATGMIHPQNLIATILFGVQRNTKDHQVLMPGFGASTSYVDSLTDQQIADISNYVLHNYGNPAVTVKAGDVAWVRKGGHPPALVALQPYMIPAIAVGVIIIILLLVAFRLRRSRRKS</sequence>
<evidence type="ECO:0000256" key="8">
    <source>
        <dbReference type="ARBA" id="ARBA00023136"/>
    </source>
</evidence>
<dbReference type="RefSeq" id="WP_087487965.1">
    <property type="nucleotide sequence ID" value="NZ_CP015579.1"/>
</dbReference>
<reference evidence="16 17" key="1">
    <citation type="submission" date="2016-05" db="EMBL/GenBank/DDBJ databases">
        <title>Complete genome sequence of two 2,5-diketo-D-glunonic acid producing strain Tatumella citrea.</title>
        <authorList>
            <person name="Duan C."/>
            <person name="Yang J."/>
            <person name="Yang S."/>
        </authorList>
    </citation>
    <scope>NUCLEOTIDE SEQUENCE [LARGE SCALE GENOMIC DNA]</scope>
    <source>
        <strain evidence="15 16">ATCC 39140</strain>
        <strain evidence="14 17">DSM 13699</strain>
    </source>
</reference>
<feature type="transmembrane region" description="Helical" evidence="11">
    <location>
        <begin position="447"/>
        <end position="466"/>
    </location>
</feature>
<feature type="domain" description="Cytochrome c" evidence="13">
    <location>
        <begin position="323"/>
        <end position="417"/>
    </location>
</feature>
<keyword evidence="2" id="KW-1003">Cell membrane</keyword>
<evidence type="ECO:0000313" key="16">
    <source>
        <dbReference type="Proteomes" id="UP000195729"/>
    </source>
</evidence>
<evidence type="ECO:0000256" key="1">
    <source>
        <dbReference type="ARBA" id="ARBA00004236"/>
    </source>
</evidence>
<dbReference type="PANTHER" id="PTHR35008:SF8">
    <property type="entry name" value="ALCOHOL DEHYDROGENASE CYTOCHROME C SUBUNIT"/>
    <property type="match status" value="1"/>
</dbReference>
<feature type="binding site" description="covalent" evidence="9">
    <location>
        <position position="339"/>
    </location>
    <ligand>
        <name>heme c</name>
        <dbReference type="ChEBI" id="CHEBI:61717"/>
        <label>3</label>
    </ligand>
</feature>
<dbReference type="EMBL" id="CP015579">
    <property type="protein sequence ID" value="ARU93604.1"/>
    <property type="molecule type" value="Genomic_DNA"/>
</dbReference>
<feature type="domain" description="Cytochrome c" evidence="13">
    <location>
        <begin position="32"/>
        <end position="136"/>
    </location>
</feature>
<dbReference type="GO" id="GO:0009055">
    <property type="term" value="F:electron transfer activity"/>
    <property type="evidence" value="ECO:0007669"/>
    <property type="project" value="InterPro"/>
</dbReference>
<dbReference type="SUPFAM" id="SSF46626">
    <property type="entry name" value="Cytochrome c"/>
    <property type="match status" value="3"/>
</dbReference>
<dbReference type="GO" id="GO:0016614">
    <property type="term" value="F:oxidoreductase activity, acting on CH-OH group of donors"/>
    <property type="evidence" value="ECO:0007669"/>
    <property type="project" value="InterPro"/>
</dbReference>
<dbReference type="GO" id="GO:0005506">
    <property type="term" value="F:iron ion binding"/>
    <property type="evidence" value="ECO:0007669"/>
    <property type="project" value="InterPro"/>
</dbReference>
<evidence type="ECO:0000313" key="17">
    <source>
        <dbReference type="Proteomes" id="UP000195814"/>
    </source>
</evidence>
<feature type="binding site" description="axial binding residue" evidence="10">
    <location>
        <position position="198"/>
    </location>
    <ligand>
        <name>heme c</name>
        <dbReference type="ChEBI" id="CHEBI:61717"/>
        <label>2</label>
    </ligand>
    <ligandPart>
        <name>Fe</name>
        <dbReference type="ChEBI" id="CHEBI:18248"/>
    </ligandPart>
</feature>
<dbReference type="Proteomes" id="UP000195814">
    <property type="component" value="Chromosome"/>
</dbReference>
<feature type="binding site" description="covalent" evidence="9">
    <location>
        <position position="336"/>
    </location>
    <ligand>
        <name>heme c</name>
        <dbReference type="ChEBI" id="CHEBI:61717"/>
        <label>3</label>
    </ligand>
</feature>
<evidence type="ECO:0000313" key="15">
    <source>
        <dbReference type="EMBL" id="ARU97642.1"/>
    </source>
</evidence>
<dbReference type="PANTHER" id="PTHR35008">
    <property type="entry name" value="BLL4482 PROTEIN-RELATED"/>
    <property type="match status" value="1"/>
</dbReference>
<evidence type="ECO:0000259" key="13">
    <source>
        <dbReference type="PROSITE" id="PS51007"/>
    </source>
</evidence>
<dbReference type="InterPro" id="IPR051459">
    <property type="entry name" value="Cytochrome_c-type_DH"/>
</dbReference>
<evidence type="ECO:0000256" key="10">
    <source>
        <dbReference type="PIRSR" id="PIRSR000018-51"/>
    </source>
</evidence>
<dbReference type="OrthoDB" id="9811281at2"/>
<dbReference type="GO" id="GO:0005886">
    <property type="term" value="C:plasma membrane"/>
    <property type="evidence" value="ECO:0007669"/>
    <property type="project" value="UniProtKB-SubCell"/>
</dbReference>
<evidence type="ECO:0000256" key="12">
    <source>
        <dbReference type="SAM" id="SignalP"/>
    </source>
</evidence>
<feature type="signal peptide" evidence="12">
    <location>
        <begin position="1"/>
        <end position="26"/>
    </location>
</feature>
<dbReference type="EMBL" id="CP015581">
    <property type="protein sequence ID" value="ARU97642.1"/>
    <property type="molecule type" value="Genomic_DNA"/>
</dbReference>
<keyword evidence="7 10" id="KW-0408">Iron</keyword>
<keyword evidence="16" id="KW-1185">Reference proteome</keyword>
<feature type="binding site" description="covalent" evidence="9">
    <location>
        <position position="197"/>
    </location>
    <ligand>
        <name>heme c</name>
        <dbReference type="ChEBI" id="CHEBI:61717"/>
        <label>2</label>
    </ligand>
</feature>
<proteinExistence type="predicted"/>
<dbReference type="PROSITE" id="PS51007">
    <property type="entry name" value="CYTC"/>
    <property type="match status" value="3"/>
</dbReference>
<accession>A0A1Y0L6C7</accession>
<comment type="subcellular location">
    <subcellularLocation>
        <location evidence="1">Cell membrane</location>
    </subcellularLocation>
</comment>
<feature type="binding site" description="covalent" evidence="9">
    <location>
        <position position="194"/>
    </location>
    <ligand>
        <name>heme c</name>
        <dbReference type="ChEBI" id="CHEBI:61717"/>
        <label>2</label>
    </ligand>
</feature>
<keyword evidence="11" id="KW-1133">Transmembrane helix</keyword>
<evidence type="ECO:0000256" key="4">
    <source>
        <dbReference type="ARBA" id="ARBA00022723"/>
    </source>
</evidence>
<dbReference type="PIRSF" id="PIRSF000018">
    <property type="entry name" value="Mb_ADH_cyt_c"/>
    <property type="match status" value="1"/>
</dbReference>
<keyword evidence="4 10" id="KW-0479">Metal-binding</keyword>
<dbReference type="InterPro" id="IPR036909">
    <property type="entry name" value="Cyt_c-like_dom_sf"/>
</dbReference>
<feature type="binding site" description="covalent" evidence="9">
    <location>
        <position position="49"/>
    </location>
    <ligand>
        <name>heme c</name>
        <dbReference type="ChEBI" id="CHEBI:61717"/>
        <label>1</label>
    </ligand>
</feature>
<feature type="binding site" description="axial binding residue" evidence="10">
    <location>
        <position position="50"/>
    </location>
    <ligand>
        <name>heme c</name>
        <dbReference type="ChEBI" id="CHEBI:61717"/>
        <label>1</label>
    </ligand>
    <ligandPart>
        <name>Fe</name>
        <dbReference type="ChEBI" id="CHEBI:18248"/>
    </ligandPart>
</feature>
<dbReference type="KEGG" id="tci:A7K98_07335"/>
<keyword evidence="5 12" id="KW-0732">Signal</keyword>
<evidence type="ECO:0000313" key="14">
    <source>
        <dbReference type="EMBL" id="ARU93604.1"/>
    </source>
</evidence>
<comment type="cofactor">
    <cofactor evidence="9">
        <name>heme c</name>
        <dbReference type="ChEBI" id="CHEBI:61717"/>
    </cofactor>
    <text evidence="9">Binds 3 heme c groups covalently per subunit.</text>
</comment>
<organism evidence="14 17">
    <name type="scientific">Tatumella citrea</name>
    <name type="common">Pantoea citrea</name>
    <dbReference type="NCBI Taxonomy" id="53336"/>
    <lineage>
        <taxon>Bacteria</taxon>
        <taxon>Pseudomonadati</taxon>
        <taxon>Pseudomonadota</taxon>
        <taxon>Gammaproteobacteria</taxon>
        <taxon>Enterobacterales</taxon>
        <taxon>Erwiniaceae</taxon>
        <taxon>Tatumella</taxon>
    </lineage>
</organism>
<dbReference type="Proteomes" id="UP000195729">
    <property type="component" value="Chromosome"/>
</dbReference>
<feature type="binding site" description="covalent" evidence="9">
    <location>
        <position position="46"/>
    </location>
    <ligand>
        <name>heme c</name>
        <dbReference type="ChEBI" id="CHEBI:61717"/>
        <label>1</label>
    </ligand>
</feature>
<keyword evidence="11" id="KW-0812">Transmembrane</keyword>
<gene>
    <name evidence="14" type="ORF">A7K98_07335</name>
    <name evidence="15" type="ORF">A7K99_07335</name>
</gene>
<dbReference type="InterPro" id="IPR014353">
    <property type="entry name" value="Membr-bd_ADH_cyt_c"/>
</dbReference>
<evidence type="ECO:0000256" key="6">
    <source>
        <dbReference type="ARBA" id="ARBA00022737"/>
    </source>
</evidence>
<dbReference type="GO" id="GO:0020037">
    <property type="term" value="F:heme binding"/>
    <property type="evidence" value="ECO:0007669"/>
    <property type="project" value="InterPro"/>
</dbReference>
<feature type="chain" id="PRO_5010988274" evidence="12">
    <location>
        <begin position="27"/>
        <end position="475"/>
    </location>
</feature>
<dbReference type="Gene3D" id="1.10.760.10">
    <property type="entry name" value="Cytochrome c-like domain"/>
    <property type="match status" value="2"/>
</dbReference>
<protein>
    <submittedName>
        <fullName evidence="14">Cytochrome C</fullName>
    </submittedName>
</protein>
<evidence type="ECO:0000256" key="7">
    <source>
        <dbReference type="ARBA" id="ARBA00023004"/>
    </source>
</evidence>
<feature type="domain" description="Cytochrome c" evidence="13">
    <location>
        <begin position="179"/>
        <end position="288"/>
    </location>
</feature>
<dbReference type="AlphaFoldDB" id="A0A1Y0L6C7"/>
<evidence type="ECO:0000256" key="2">
    <source>
        <dbReference type="ARBA" id="ARBA00022475"/>
    </source>
</evidence>
<name>A0A1Y0L6C7_TATCI</name>
<evidence type="ECO:0000256" key="11">
    <source>
        <dbReference type="SAM" id="Phobius"/>
    </source>
</evidence>
<feature type="binding site" description="axial binding residue" evidence="10">
    <location>
        <position position="340"/>
    </location>
    <ligand>
        <name>heme c</name>
        <dbReference type="ChEBI" id="CHEBI:61717"/>
        <label>3</label>
    </ligand>
    <ligandPart>
        <name>Fe</name>
        <dbReference type="ChEBI" id="CHEBI:18248"/>
    </ligandPart>
</feature>
<evidence type="ECO:0000256" key="5">
    <source>
        <dbReference type="ARBA" id="ARBA00022729"/>
    </source>
</evidence>
<evidence type="ECO:0000256" key="3">
    <source>
        <dbReference type="ARBA" id="ARBA00022617"/>
    </source>
</evidence>
<evidence type="ECO:0000256" key="9">
    <source>
        <dbReference type="PIRSR" id="PIRSR000018-50"/>
    </source>
</evidence>